<dbReference type="Gene3D" id="1.10.10.10">
    <property type="entry name" value="Winged helix-like DNA-binding domain superfamily/Winged helix DNA-binding domain"/>
    <property type="match status" value="1"/>
</dbReference>
<sequence length="114" mass="12313">MTRARLEGAVMDLLWDHAEGLTAAEVRTLLHRKGAPPALTTVHTALTRLAAKGRVRPAEGGRPRRFRAAVTREAHTAELLRDLLGSAPDRETVLAAFVGGISETDSAALRRLLD</sequence>
<keyword evidence="3" id="KW-0238">DNA-binding</keyword>
<dbReference type="EMBL" id="JACHMW010000001">
    <property type="protein sequence ID" value="MBB5847978.1"/>
    <property type="molecule type" value="Genomic_DNA"/>
</dbReference>
<gene>
    <name evidence="5" type="ORF">HDA33_000542</name>
</gene>
<proteinExistence type="inferred from homology"/>
<evidence type="ECO:0000256" key="2">
    <source>
        <dbReference type="ARBA" id="ARBA00023015"/>
    </source>
</evidence>
<evidence type="ECO:0000313" key="5">
    <source>
        <dbReference type="EMBL" id="MBB5847978.1"/>
    </source>
</evidence>
<name>A0A7W9MZS2_9MICC</name>
<dbReference type="Gene3D" id="6.10.140.850">
    <property type="match status" value="1"/>
</dbReference>
<evidence type="ECO:0000256" key="1">
    <source>
        <dbReference type="ARBA" id="ARBA00011046"/>
    </source>
</evidence>
<evidence type="ECO:0000256" key="4">
    <source>
        <dbReference type="ARBA" id="ARBA00023163"/>
    </source>
</evidence>
<keyword evidence="6" id="KW-1185">Reference proteome</keyword>
<dbReference type="RefSeq" id="WP_184170652.1">
    <property type="nucleotide sequence ID" value="NZ_BAABAG010000005.1"/>
</dbReference>
<dbReference type="InterPro" id="IPR036390">
    <property type="entry name" value="WH_DNA-bd_sf"/>
</dbReference>
<dbReference type="GO" id="GO:0045892">
    <property type="term" value="P:negative regulation of DNA-templated transcription"/>
    <property type="evidence" value="ECO:0007669"/>
    <property type="project" value="InterPro"/>
</dbReference>
<dbReference type="GO" id="GO:0003677">
    <property type="term" value="F:DNA binding"/>
    <property type="evidence" value="ECO:0007669"/>
    <property type="project" value="UniProtKB-KW"/>
</dbReference>
<evidence type="ECO:0000256" key="3">
    <source>
        <dbReference type="ARBA" id="ARBA00023125"/>
    </source>
</evidence>
<dbReference type="InterPro" id="IPR036388">
    <property type="entry name" value="WH-like_DNA-bd_sf"/>
</dbReference>
<dbReference type="Pfam" id="PF03965">
    <property type="entry name" value="Penicillinase_R"/>
    <property type="match status" value="1"/>
</dbReference>
<comment type="similarity">
    <text evidence="1">Belongs to the BlaI transcriptional regulatory family.</text>
</comment>
<evidence type="ECO:0000313" key="6">
    <source>
        <dbReference type="Proteomes" id="UP000567246"/>
    </source>
</evidence>
<accession>A0A7W9MZS2</accession>
<comment type="caution">
    <text evidence="5">The sequence shown here is derived from an EMBL/GenBank/DDBJ whole genome shotgun (WGS) entry which is preliminary data.</text>
</comment>
<protein>
    <submittedName>
        <fullName evidence="5">Putative transcriptional regulator</fullName>
    </submittedName>
</protein>
<keyword evidence="2" id="KW-0805">Transcription regulation</keyword>
<organism evidence="5 6">
    <name type="scientific">Micrococcus endophyticus</name>
    <dbReference type="NCBI Taxonomy" id="455343"/>
    <lineage>
        <taxon>Bacteria</taxon>
        <taxon>Bacillati</taxon>
        <taxon>Actinomycetota</taxon>
        <taxon>Actinomycetes</taxon>
        <taxon>Micrococcales</taxon>
        <taxon>Micrococcaceae</taxon>
        <taxon>Micrococcus</taxon>
    </lineage>
</organism>
<dbReference type="AlphaFoldDB" id="A0A7W9MZS2"/>
<dbReference type="SUPFAM" id="SSF46785">
    <property type="entry name" value="Winged helix' DNA-binding domain"/>
    <property type="match status" value="1"/>
</dbReference>
<dbReference type="InterPro" id="IPR005650">
    <property type="entry name" value="BlaI_family"/>
</dbReference>
<dbReference type="Proteomes" id="UP000567246">
    <property type="component" value="Unassembled WGS sequence"/>
</dbReference>
<keyword evidence="4" id="KW-0804">Transcription</keyword>
<reference evidence="5 6" key="1">
    <citation type="submission" date="2020-08" db="EMBL/GenBank/DDBJ databases">
        <title>Sequencing the genomes of 1000 actinobacteria strains.</title>
        <authorList>
            <person name="Klenk H.-P."/>
        </authorList>
    </citation>
    <scope>NUCLEOTIDE SEQUENCE [LARGE SCALE GENOMIC DNA]</scope>
    <source>
        <strain evidence="5 6">DSM 17945</strain>
    </source>
</reference>